<reference evidence="4" key="1">
    <citation type="journal article" date="2021" name="PeerJ">
        <title>Extensive microbial diversity within the chicken gut microbiome revealed by metagenomics and culture.</title>
        <authorList>
            <person name="Gilroy R."/>
            <person name="Ravi A."/>
            <person name="Getino M."/>
            <person name="Pursley I."/>
            <person name="Horton D.L."/>
            <person name="Alikhan N.F."/>
            <person name="Baker D."/>
            <person name="Gharbi K."/>
            <person name="Hall N."/>
            <person name="Watson M."/>
            <person name="Adriaenssens E.M."/>
            <person name="Foster-Nyarko E."/>
            <person name="Jarju S."/>
            <person name="Secka A."/>
            <person name="Antonio M."/>
            <person name="Oren A."/>
            <person name="Chaudhuri R.R."/>
            <person name="La Ragione R."/>
            <person name="Hildebrand F."/>
            <person name="Pallen M.J."/>
        </authorList>
    </citation>
    <scope>NUCLEOTIDE SEQUENCE</scope>
    <source>
        <strain evidence="4">ChiSjej2B20-11307</strain>
    </source>
</reference>
<dbReference type="CDD" id="cd00093">
    <property type="entry name" value="HTH_XRE"/>
    <property type="match status" value="1"/>
</dbReference>
<dbReference type="SUPFAM" id="SSF47413">
    <property type="entry name" value="lambda repressor-like DNA-binding domains"/>
    <property type="match status" value="1"/>
</dbReference>
<dbReference type="PANTHER" id="PTHR46558">
    <property type="entry name" value="TRACRIPTIONAL REGULATORY PROTEIN-RELATED-RELATED"/>
    <property type="match status" value="1"/>
</dbReference>
<keyword evidence="2" id="KW-1133">Transmembrane helix</keyword>
<evidence type="ECO:0000313" key="5">
    <source>
        <dbReference type="Proteomes" id="UP000824223"/>
    </source>
</evidence>
<feature type="transmembrane region" description="Helical" evidence="2">
    <location>
        <begin position="171"/>
        <end position="189"/>
    </location>
</feature>
<dbReference type="Gene3D" id="1.10.260.40">
    <property type="entry name" value="lambda repressor-like DNA-binding domains"/>
    <property type="match status" value="1"/>
</dbReference>
<sequence length="410" mass="44546">MENKTGSFIAQRRKELGLTQKQLSEILGVTNKAVSKWETNQGLPDVGMLSELGKALGVTVDELLDGKKAEKPVMETVPYEGSLLDIAVERVERKVSGMSVKPRDIAGVLCFLLAAGLLAVQGWYLFIGRARGLVYLWNYIPAVMTGAAVLLLWIGGICMRSLRHIWKKGRVMAATAALLIVGIAVSMVFRQEGREILRLSPDASAVMRLNLEENGRAVLYRQRGVLFAAQSDTFPFTVKDGVKIQWLEDDVCAITYESPDDGGIHQYVATYGDRGGGISYYYVFNAVHGEWEAEDGRGNYAVGVTDGPGAGITVRTPGGTESYAAEECLQYGTLAIVFPRENPQWTLVLNSDCELDESGSGIKDGGTLKLCRVGMERTAPVTLEKAGIGNTTRLISEDIDSGETSLTDSY</sequence>
<feature type="domain" description="HTH cro/C1-type" evidence="3">
    <location>
        <begin position="9"/>
        <end position="63"/>
    </location>
</feature>
<name>A0A9D2HAQ1_9FIRM</name>
<dbReference type="Pfam" id="PF01381">
    <property type="entry name" value="HTH_3"/>
    <property type="match status" value="1"/>
</dbReference>
<gene>
    <name evidence="4" type="ORF">H9798_07765</name>
</gene>
<dbReference type="EMBL" id="DXAK01000043">
    <property type="protein sequence ID" value="HJA07017.1"/>
    <property type="molecule type" value="Genomic_DNA"/>
</dbReference>
<feature type="transmembrane region" description="Helical" evidence="2">
    <location>
        <begin position="139"/>
        <end position="159"/>
    </location>
</feature>
<feature type="transmembrane region" description="Helical" evidence="2">
    <location>
        <begin position="105"/>
        <end position="127"/>
    </location>
</feature>
<dbReference type="PANTHER" id="PTHR46558:SF4">
    <property type="entry name" value="DNA-BIDING PHAGE PROTEIN"/>
    <property type="match status" value="1"/>
</dbReference>
<evidence type="ECO:0000259" key="3">
    <source>
        <dbReference type="PROSITE" id="PS50943"/>
    </source>
</evidence>
<evidence type="ECO:0000256" key="2">
    <source>
        <dbReference type="SAM" id="Phobius"/>
    </source>
</evidence>
<dbReference type="AlphaFoldDB" id="A0A9D2HAQ1"/>
<keyword evidence="1" id="KW-0238">DNA-binding</keyword>
<dbReference type="InterPro" id="IPR010982">
    <property type="entry name" value="Lambda_DNA-bd_dom_sf"/>
</dbReference>
<dbReference type="InterPro" id="IPR001387">
    <property type="entry name" value="Cro/C1-type_HTH"/>
</dbReference>
<keyword evidence="2" id="KW-0472">Membrane</keyword>
<evidence type="ECO:0000256" key="1">
    <source>
        <dbReference type="ARBA" id="ARBA00023125"/>
    </source>
</evidence>
<keyword evidence="2" id="KW-0812">Transmembrane</keyword>
<accession>A0A9D2HAQ1</accession>
<protein>
    <submittedName>
        <fullName evidence="4">Helix-turn-helix domain-containing protein</fullName>
    </submittedName>
</protein>
<dbReference type="Proteomes" id="UP000824223">
    <property type="component" value="Unassembled WGS sequence"/>
</dbReference>
<proteinExistence type="predicted"/>
<organism evidence="4 5">
    <name type="scientific">Candidatus Mediterraneibacter pullicola</name>
    <dbReference type="NCBI Taxonomy" id="2838682"/>
    <lineage>
        <taxon>Bacteria</taxon>
        <taxon>Bacillati</taxon>
        <taxon>Bacillota</taxon>
        <taxon>Clostridia</taxon>
        <taxon>Lachnospirales</taxon>
        <taxon>Lachnospiraceae</taxon>
        <taxon>Mediterraneibacter</taxon>
    </lineage>
</organism>
<dbReference type="PROSITE" id="PS50943">
    <property type="entry name" value="HTH_CROC1"/>
    <property type="match status" value="1"/>
</dbReference>
<reference evidence="4" key="2">
    <citation type="submission" date="2021-04" db="EMBL/GenBank/DDBJ databases">
        <authorList>
            <person name="Gilroy R."/>
        </authorList>
    </citation>
    <scope>NUCLEOTIDE SEQUENCE</scope>
    <source>
        <strain evidence="4">ChiSjej2B20-11307</strain>
    </source>
</reference>
<comment type="caution">
    <text evidence="4">The sequence shown here is derived from an EMBL/GenBank/DDBJ whole genome shotgun (WGS) entry which is preliminary data.</text>
</comment>
<dbReference type="GO" id="GO:0003677">
    <property type="term" value="F:DNA binding"/>
    <property type="evidence" value="ECO:0007669"/>
    <property type="project" value="UniProtKB-KW"/>
</dbReference>
<evidence type="ECO:0000313" key="4">
    <source>
        <dbReference type="EMBL" id="HJA07017.1"/>
    </source>
</evidence>
<dbReference type="SMART" id="SM00530">
    <property type="entry name" value="HTH_XRE"/>
    <property type="match status" value="1"/>
</dbReference>